<keyword evidence="10" id="KW-0732">Signal</keyword>
<comment type="similarity">
    <text evidence="1 9">Belongs to the alkaline phosphatase family.</text>
</comment>
<feature type="binding site" evidence="8">
    <location>
        <position position="154"/>
    </location>
    <ligand>
        <name>Mg(2+)</name>
        <dbReference type="ChEBI" id="CHEBI:18420"/>
    </ligand>
</feature>
<feature type="binding site" evidence="8">
    <location>
        <position position="277"/>
    </location>
    <ligand>
        <name>Zn(2+)</name>
        <dbReference type="ChEBI" id="CHEBI:29105"/>
        <label>2</label>
    </ligand>
</feature>
<keyword evidence="5 8" id="KW-0862">Zinc</keyword>
<feature type="binding site" evidence="8">
    <location>
        <position position="281"/>
    </location>
    <ligand>
        <name>Zn(2+)</name>
        <dbReference type="ChEBI" id="CHEBI:29105"/>
        <label>2</label>
    </ligand>
</feature>
<comment type="caution">
    <text evidence="11">The sequence shown here is derived from an EMBL/GenBank/DDBJ whole genome shotgun (WGS) entry which is preliminary data.</text>
</comment>
<sequence>MFISKLTTTLFSTLIIFNGISLSTYSCAATIDVNKQTVVSQQDLPKNIIMVVADGMGPAYTSAYRYFNDDPTTVEIEQTVFERHLKGLSSTYPEAISGYVTDSAAAATALATGIKTYNGAISVDVDKKPLLTVLQWAKQQGKKTGVVVTSRINHATPASYLSHNESRKNYNELANSYIDNGIQADVYFGGGWKNYIRDDRNIVAEFTQAGFQYIDRYSQLNTLKANQPVLGLFAKTSLPWALDDSNKHRLTPLTQTAIKQLTNQAGFFMLVEASQIDWGGHDNDIAAAMHEMDDLANVMLYLESFVAQNPDTLVVLTADHSTGGFTLAANKDYRWEPQVLRSMKHSITTIAEKIIAQDKLNDAASHQANTQLKRPIKGDQISQWLNFPLSTTEIEQLQQVEPLFHAQTQHYALLDKRLKEQQSPPSLKNSYRRALLSIIDKRTNTGWTTSGHTAIDVPVFAFGKHSEQFSGQLDNTDIANKIFSLLGK</sequence>
<dbReference type="PRINTS" id="PR00113">
    <property type="entry name" value="ALKPHPHTASE"/>
</dbReference>
<dbReference type="Proteomes" id="UP000307702">
    <property type="component" value="Unassembled WGS sequence"/>
</dbReference>
<dbReference type="GO" id="GO:0004035">
    <property type="term" value="F:alkaline phosphatase activity"/>
    <property type="evidence" value="ECO:0007669"/>
    <property type="project" value="TreeGrafter"/>
</dbReference>
<evidence type="ECO:0000256" key="4">
    <source>
        <dbReference type="ARBA" id="ARBA00022801"/>
    </source>
</evidence>
<dbReference type="Gene3D" id="1.10.60.40">
    <property type="match status" value="1"/>
</dbReference>
<protein>
    <submittedName>
        <fullName evidence="11">Alkaline phosphatase</fullName>
    </submittedName>
</protein>
<dbReference type="InterPro" id="IPR018299">
    <property type="entry name" value="Alkaline_phosphatase_AS"/>
</dbReference>
<dbReference type="GO" id="GO:0046872">
    <property type="term" value="F:metal ion binding"/>
    <property type="evidence" value="ECO:0007669"/>
    <property type="project" value="UniProtKB-KW"/>
</dbReference>
<comment type="cofactor">
    <cofactor evidence="8">
        <name>Mg(2+)</name>
        <dbReference type="ChEBI" id="CHEBI:18420"/>
    </cofactor>
    <text evidence="8">Binds 1 Mg(2+) ion.</text>
</comment>
<dbReference type="CDD" id="cd16012">
    <property type="entry name" value="ALP"/>
    <property type="match status" value="1"/>
</dbReference>
<dbReference type="SUPFAM" id="SSF53649">
    <property type="entry name" value="Alkaline phosphatase-like"/>
    <property type="match status" value="1"/>
</dbReference>
<dbReference type="EMBL" id="SZVP01000014">
    <property type="protein sequence ID" value="TMM43332.1"/>
    <property type="molecule type" value="Genomic_DNA"/>
</dbReference>
<feature type="binding site" evidence="8">
    <location>
        <position position="156"/>
    </location>
    <ligand>
        <name>Mg(2+)</name>
        <dbReference type="ChEBI" id="CHEBI:18420"/>
    </ligand>
</feature>
<feature type="binding site" evidence="8">
    <location>
        <position position="272"/>
    </location>
    <ligand>
        <name>Mg(2+)</name>
        <dbReference type="ChEBI" id="CHEBI:18420"/>
    </ligand>
</feature>
<dbReference type="Gene3D" id="3.40.720.10">
    <property type="entry name" value="Alkaline Phosphatase, subunit A"/>
    <property type="match status" value="1"/>
</dbReference>
<evidence type="ECO:0000313" key="12">
    <source>
        <dbReference type="Proteomes" id="UP000307702"/>
    </source>
</evidence>
<keyword evidence="6 8" id="KW-0460">Magnesium</keyword>
<evidence type="ECO:0000256" key="7">
    <source>
        <dbReference type="PIRSR" id="PIRSR601952-1"/>
    </source>
</evidence>
<dbReference type="SMART" id="SM00098">
    <property type="entry name" value="alkPPc"/>
    <property type="match status" value="1"/>
</dbReference>
<accession>A0A8H2PJX1</accession>
<feature type="binding site" evidence="8">
    <location>
        <position position="319"/>
    </location>
    <ligand>
        <name>Zn(2+)</name>
        <dbReference type="ChEBI" id="CHEBI:29105"/>
        <label>2</label>
    </ligand>
</feature>
<feature type="signal peptide" evidence="10">
    <location>
        <begin position="1"/>
        <end position="28"/>
    </location>
</feature>
<evidence type="ECO:0000256" key="5">
    <source>
        <dbReference type="ARBA" id="ARBA00022833"/>
    </source>
</evidence>
<gene>
    <name evidence="11" type="ORF">FCS21_13150</name>
</gene>
<feature type="binding site" evidence="8">
    <location>
        <position position="452"/>
    </location>
    <ligand>
        <name>Zn(2+)</name>
        <dbReference type="ChEBI" id="CHEBI:29105"/>
        <label>2</label>
    </ligand>
</feature>
<evidence type="ECO:0000313" key="11">
    <source>
        <dbReference type="EMBL" id="TMM43332.1"/>
    </source>
</evidence>
<dbReference type="PANTHER" id="PTHR11596">
    <property type="entry name" value="ALKALINE PHOSPHATASE"/>
    <property type="match status" value="1"/>
</dbReference>
<dbReference type="InterPro" id="IPR017850">
    <property type="entry name" value="Alkaline_phosphatase_core_sf"/>
</dbReference>
<dbReference type="InterPro" id="IPR001952">
    <property type="entry name" value="Alkaline_phosphatase"/>
</dbReference>
<evidence type="ECO:0000256" key="3">
    <source>
        <dbReference type="ARBA" id="ARBA00022723"/>
    </source>
</evidence>
<evidence type="ECO:0000256" key="10">
    <source>
        <dbReference type="SAM" id="SignalP"/>
    </source>
</evidence>
<comment type="cofactor">
    <cofactor evidence="8">
        <name>Zn(2+)</name>
        <dbReference type="ChEBI" id="CHEBI:29105"/>
    </cofactor>
    <text evidence="8">Binds 2 Zn(2+) ions.</text>
</comment>
<feature type="chain" id="PRO_5034765159" evidence="10">
    <location>
        <begin position="29"/>
        <end position="488"/>
    </location>
</feature>
<keyword evidence="4" id="KW-0378">Hydrolase</keyword>
<dbReference type="AlphaFoldDB" id="A0A8H2PJX1"/>
<keyword evidence="2" id="KW-0597">Phosphoprotein</keyword>
<dbReference type="Pfam" id="PF00245">
    <property type="entry name" value="Alk_phosphatase"/>
    <property type="match status" value="1"/>
</dbReference>
<dbReference type="PANTHER" id="PTHR11596:SF5">
    <property type="entry name" value="ALKALINE PHOSPHATASE"/>
    <property type="match status" value="1"/>
</dbReference>
<dbReference type="PROSITE" id="PS51257">
    <property type="entry name" value="PROKAR_LIPOPROTEIN"/>
    <property type="match status" value="1"/>
</dbReference>
<evidence type="ECO:0000256" key="9">
    <source>
        <dbReference type="RuleBase" id="RU003946"/>
    </source>
</evidence>
<dbReference type="PROSITE" id="PS00123">
    <property type="entry name" value="ALKALINE_PHOSPHATASE"/>
    <property type="match status" value="1"/>
</dbReference>
<reference evidence="11 12" key="1">
    <citation type="submission" date="2019-05" db="EMBL/GenBank/DDBJ databases">
        <title>Colwellia ponticola sp. nov., isolated from seawater.</title>
        <authorList>
            <person name="Yoon J.-H."/>
        </authorList>
    </citation>
    <scope>NUCLEOTIDE SEQUENCE [LARGE SCALE GENOMIC DNA]</scope>
    <source>
        <strain evidence="11 12">OISW-25</strain>
    </source>
</reference>
<evidence type="ECO:0000256" key="1">
    <source>
        <dbReference type="ARBA" id="ARBA00005984"/>
    </source>
</evidence>
<evidence type="ECO:0000256" key="6">
    <source>
        <dbReference type="ARBA" id="ARBA00022842"/>
    </source>
</evidence>
<keyword evidence="3 8" id="KW-0479">Metal-binding</keyword>
<keyword evidence="12" id="KW-1185">Reference proteome</keyword>
<feature type="binding site" evidence="8">
    <location>
        <position position="320"/>
    </location>
    <ligand>
        <name>Zn(2+)</name>
        <dbReference type="ChEBI" id="CHEBI:29105"/>
        <label>2</label>
    </ligand>
</feature>
<feature type="active site" description="Phosphoserine intermediate" evidence="7">
    <location>
        <position position="103"/>
    </location>
</feature>
<name>A0A8H2PJX1_9GAMM</name>
<proteinExistence type="inferred from homology"/>
<organism evidence="11 12">
    <name type="scientific">Colwellia ponticola</name>
    <dbReference type="NCBI Taxonomy" id="2304625"/>
    <lineage>
        <taxon>Bacteria</taxon>
        <taxon>Pseudomonadati</taxon>
        <taxon>Pseudomonadota</taxon>
        <taxon>Gammaproteobacteria</taxon>
        <taxon>Alteromonadales</taxon>
        <taxon>Colwelliaceae</taxon>
        <taxon>Colwellia</taxon>
    </lineage>
</organism>
<feature type="binding site" evidence="8">
    <location>
        <position position="54"/>
    </location>
    <ligand>
        <name>Mg(2+)</name>
        <dbReference type="ChEBI" id="CHEBI:18420"/>
    </ligand>
</feature>
<dbReference type="OrthoDB" id="9794455at2"/>
<evidence type="ECO:0000256" key="2">
    <source>
        <dbReference type="ARBA" id="ARBA00022553"/>
    </source>
</evidence>
<evidence type="ECO:0000256" key="8">
    <source>
        <dbReference type="PIRSR" id="PIRSR601952-2"/>
    </source>
</evidence>
<feature type="binding site" evidence="8">
    <location>
        <position position="54"/>
    </location>
    <ligand>
        <name>Zn(2+)</name>
        <dbReference type="ChEBI" id="CHEBI:29105"/>
        <label>2</label>
    </ligand>
</feature>